<organism evidence="7 8">
    <name type="scientific">Lentzea xinjiangensis</name>
    <dbReference type="NCBI Taxonomy" id="402600"/>
    <lineage>
        <taxon>Bacteria</taxon>
        <taxon>Bacillati</taxon>
        <taxon>Actinomycetota</taxon>
        <taxon>Actinomycetes</taxon>
        <taxon>Pseudonocardiales</taxon>
        <taxon>Pseudonocardiaceae</taxon>
        <taxon>Lentzea</taxon>
    </lineage>
</organism>
<dbReference type="PANTHER" id="PTHR43831:SF1">
    <property type="entry name" value="ISOBUTYRYL-COA DEHYDROGENASE, MITOCHONDRIAL"/>
    <property type="match status" value="1"/>
</dbReference>
<accession>A0A1H9LWL7</accession>
<dbReference type="Pfam" id="PF02771">
    <property type="entry name" value="Acyl-CoA_dh_N"/>
    <property type="match status" value="1"/>
</dbReference>
<dbReference type="InterPro" id="IPR009075">
    <property type="entry name" value="AcylCo_DH/oxidase_C"/>
</dbReference>
<dbReference type="Pfam" id="PF00441">
    <property type="entry name" value="Acyl-CoA_dh_1"/>
    <property type="match status" value="1"/>
</dbReference>
<gene>
    <name evidence="7" type="ORF">SAMN05216188_108128</name>
</gene>
<name>A0A1H9LWL7_9PSEU</name>
<dbReference type="SUPFAM" id="SSF47203">
    <property type="entry name" value="Acyl-CoA dehydrogenase C-terminal domain-like"/>
    <property type="match status" value="1"/>
</dbReference>
<dbReference type="Proteomes" id="UP000199352">
    <property type="component" value="Unassembled WGS sequence"/>
</dbReference>
<dbReference type="InterPro" id="IPR009100">
    <property type="entry name" value="AcylCoA_DH/oxidase_NM_dom_sf"/>
</dbReference>
<dbReference type="Gene3D" id="1.10.540.10">
    <property type="entry name" value="Acyl-CoA dehydrogenase/oxidase, N-terminal domain"/>
    <property type="match status" value="1"/>
</dbReference>
<reference evidence="8" key="1">
    <citation type="submission" date="2016-10" db="EMBL/GenBank/DDBJ databases">
        <authorList>
            <person name="Varghese N."/>
            <person name="Submissions S."/>
        </authorList>
    </citation>
    <scope>NUCLEOTIDE SEQUENCE [LARGE SCALE GENOMIC DNA]</scope>
    <source>
        <strain evidence="8">CGMCC 4.3525</strain>
    </source>
</reference>
<evidence type="ECO:0000256" key="1">
    <source>
        <dbReference type="ARBA" id="ARBA00001974"/>
    </source>
</evidence>
<keyword evidence="4" id="KW-0274">FAD</keyword>
<protein>
    <submittedName>
        <fullName evidence="7">Acyl-CoA dehydrogenase</fullName>
    </submittedName>
</protein>
<dbReference type="GO" id="GO:0016627">
    <property type="term" value="F:oxidoreductase activity, acting on the CH-CH group of donors"/>
    <property type="evidence" value="ECO:0007669"/>
    <property type="project" value="InterPro"/>
</dbReference>
<comment type="similarity">
    <text evidence="2">Belongs to the acyl-CoA dehydrogenase family.</text>
</comment>
<evidence type="ECO:0000313" key="8">
    <source>
        <dbReference type="Proteomes" id="UP000199352"/>
    </source>
</evidence>
<keyword evidence="8" id="KW-1185">Reference proteome</keyword>
<dbReference type="SUPFAM" id="SSF56645">
    <property type="entry name" value="Acyl-CoA dehydrogenase NM domain-like"/>
    <property type="match status" value="1"/>
</dbReference>
<dbReference type="InterPro" id="IPR036250">
    <property type="entry name" value="AcylCo_DH-like_C"/>
</dbReference>
<evidence type="ECO:0000259" key="5">
    <source>
        <dbReference type="Pfam" id="PF00441"/>
    </source>
</evidence>
<evidence type="ECO:0000256" key="3">
    <source>
        <dbReference type="ARBA" id="ARBA00022630"/>
    </source>
</evidence>
<dbReference type="InterPro" id="IPR046373">
    <property type="entry name" value="Acyl-CoA_Oxase/DH_mid-dom_sf"/>
</dbReference>
<dbReference type="GO" id="GO:0050660">
    <property type="term" value="F:flavin adenine dinucleotide binding"/>
    <property type="evidence" value="ECO:0007669"/>
    <property type="project" value="InterPro"/>
</dbReference>
<dbReference type="RefSeq" id="WP_245777911.1">
    <property type="nucleotide sequence ID" value="NZ_FOFR01000008.1"/>
</dbReference>
<dbReference type="PANTHER" id="PTHR43831">
    <property type="entry name" value="ISOBUTYRYL-COA DEHYDROGENASE"/>
    <property type="match status" value="1"/>
</dbReference>
<proteinExistence type="inferred from homology"/>
<evidence type="ECO:0000256" key="2">
    <source>
        <dbReference type="ARBA" id="ARBA00009347"/>
    </source>
</evidence>
<dbReference type="EMBL" id="FOFR01000008">
    <property type="protein sequence ID" value="SER15607.1"/>
    <property type="molecule type" value="Genomic_DNA"/>
</dbReference>
<comment type="cofactor">
    <cofactor evidence="1">
        <name>FAD</name>
        <dbReference type="ChEBI" id="CHEBI:57692"/>
    </cofactor>
</comment>
<sequence length="333" mass="34947">MTYRADLLRIVRNVVAPSAADVDQRASFPRAALNALGARGLLGMTISRAVGGGGQDLRSAARVVEHVAGVCGATASVLRSHYAACAVLDRSGPHRVRAEIAAGRHLTTLAAFGASGEVSAHGDVVQVRARKSWVIAAGEADSYVWSSGSALWLVPAQAPGLLVPADHAAMGLRGTVATCVRADPVRVPASNRLWSEELALPWFLVLGAAVSLGLMEGALAAALGHLGGGDPRTRADLARMRLRTDSVRVLCNDTLSAVTWHPERSADRVRLLAVTATEAAVAVTDLAMKVCGDAAFRRDLGIERRFRDARAAAAIEPTVDFLLDEVEMRSSVG</sequence>
<dbReference type="InterPro" id="IPR052547">
    <property type="entry name" value="Mito_Isobutyryl-CoADH"/>
</dbReference>
<dbReference type="STRING" id="402600.SAMN05216188_108128"/>
<keyword evidence="3" id="KW-0285">Flavoprotein</keyword>
<feature type="domain" description="Acyl-CoA dehydrogenase/oxidase N-terminal" evidence="6">
    <location>
        <begin position="6"/>
        <end position="99"/>
    </location>
</feature>
<feature type="domain" description="Acyl-CoA dehydrogenase/oxidase C-terminal" evidence="5">
    <location>
        <begin position="229"/>
        <end position="316"/>
    </location>
</feature>
<evidence type="ECO:0000259" key="6">
    <source>
        <dbReference type="Pfam" id="PF02771"/>
    </source>
</evidence>
<dbReference type="InterPro" id="IPR037069">
    <property type="entry name" value="AcylCoA_DH/ox_N_sf"/>
</dbReference>
<dbReference type="AlphaFoldDB" id="A0A1H9LWL7"/>
<evidence type="ECO:0000256" key="4">
    <source>
        <dbReference type="ARBA" id="ARBA00022827"/>
    </source>
</evidence>
<evidence type="ECO:0000313" key="7">
    <source>
        <dbReference type="EMBL" id="SER15607.1"/>
    </source>
</evidence>
<dbReference type="InterPro" id="IPR013786">
    <property type="entry name" value="AcylCoA_DH/ox_N"/>
</dbReference>
<dbReference type="Gene3D" id="2.40.110.10">
    <property type="entry name" value="Butyryl-CoA Dehydrogenase, subunit A, domain 2"/>
    <property type="match status" value="1"/>
</dbReference>
<dbReference type="Gene3D" id="1.20.140.10">
    <property type="entry name" value="Butyryl-CoA Dehydrogenase, subunit A, domain 3"/>
    <property type="match status" value="1"/>
</dbReference>